<protein>
    <recommendedName>
        <fullName evidence="4">Ketoreductase domain-containing protein</fullName>
    </recommendedName>
</protein>
<organism evidence="5 6">
    <name type="scientific">Pseudodesulfovibrio profundus</name>
    <dbReference type="NCBI Taxonomy" id="57320"/>
    <lineage>
        <taxon>Bacteria</taxon>
        <taxon>Pseudomonadati</taxon>
        <taxon>Thermodesulfobacteriota</taxon>
        <taxon>Desulfovibrionia</taxon>
        <taxon>Desulfovibrionales</taxon>
        <taxon>Desulfovibrionaceae</taxon>
    </lineage>
</organism>
<dbReference type="Proteomes" id="UP000219215">
    <property type="component" value="Chromosome DPRO"/>
</dbReference>
<dbReference type="PRINTS" id="PR00081">
    <property type="entry name" value="GDHRDH"/>
</dbReference>
<dbReference type="SMART" id="SM00822">
    <property type="entry name" value="PKS_KR"/>
    <property type="match status" value="1"/>
</dbReference>
<dbReference type="InterPro" id="IPR020904">
    <property type="entry name" value="Sc_DH/Rdtase_CS"/>
</dbReference>
<accession>A0A2C8FC49</accession>
<dbReference type="Gene3D" id="3.40.50.720">
    <property type="entry name" value="NAD(P)-binding Rossmann-like Domain"/>
    <property type="match status" value="1"/>
</dbReference>
<dbReference type="KEGG" id="pprf:DPRO_3151"/>
<reference evidence="6" key="1">
    <citation type="submission" date="2017-09" db="EMBL/GenBank/DDBJ databases">
        <authorList>
            <person name="Regsiter A."/>
            <person name="William W."/>
        </authorList>
    </citation>
    <scope>NUCLEOTIDE SEQUENCE [LARGE SCALE GENOMIC DNA]</scope>
    <source>
        <strain evidence="6">500-1</strain>
    </source>
</reference>
<keyword evidence="3" id="KW-0472">Membrane</keyword>
<keyword evidence="2" id="KW-0560">Oxidoreductase</keyword>
<feature type="transmembrane region" description="Helical" evidence="3">
    <location>
        <begin position="222"/>
        <end position="239"/>
    </location>
</feature>
<dbReference type="PROSITE" id="PS00061">
    <property type="entry name" value="ADH_SHORT"/>
    <property type="match status" value="1"/>
</dbReference>
<evidence type="ECO:0000256" key="2">
    <source>
        <dbReference type="ARBA" id="ARBA00023002"/>
    </source>
</evidence>
<feature type="domain" description="Ketoreductase" evidence="4">
    <location>
        <begin position="4"/>
        <end position="183"/>
    </location>
</feature>
<dbReference type="InterPro" id="IPR036291">
    <property type="entry name" value="NAD(P)-bd_dom_sf"/>
</dbReference>
<evidence type="ECO:0000259" key="4">
    <source>
        <dbReference type="SMART" id="SM00822"/>
    </source>
</evidence>
<proteinExistence type="inferred from homology"/>
<dbReference type="PANTHER" id="PTHR44196:SF1">
    <property type="entry name" value="DEHYDROGENASE_REDUCTASE SDR FAMILY MEMBER 7B"/>
    <property type="match status" value="1"/>
</dbReference>
<dbReference type="InterPro" id="IPR002347">
    <property type="entry name" value="SDR_fam"/>
</dbReference>
<dbReference type="PANTHER" id="PTHR44196">
    <property type="entry name" value="DEHYDROGENASE/REDUCTASE SDR FAMILY MEMBER 7B"/>
    <property type="match status" value="1"/>
</dbReference>
<dbReference type="OrthoDB" id="658698at2"/>
<dbReference type="AlphaFoldDB" id="A0A2C8FC49"/>
<dbReference type="Pfam" id="PF00106">
    <property type="entry name" value="adh_short"/>
    <property type="match status" value="1"/>
</dbReference>
<comment type="similarity">
    <text evidence="1">Belongs to the short-chain dehydrogenases/reductases (SDR) family.</text>
</comment>
<name>A0A2C8FC49_9BACT</name>
<keyword evidence="6" id="KW-1185">Reference proteome</keyword>
<evidence type="ECO:0000256" key="3">
    <source>
        <dbReference type="SAM" id="Phobius"/>
    </source>
</evidence>
<sequence length="266" mass="28466">MSPRHILITGATGGVGRALALEYAKPGVVLSLTGRSQEQLELLSALCIEAGAEVRATVLDIRDSEAVRQWVIAADDDQPVDLVFANAGVSSAIQSDGSGELFDDTMRLFEVNTIGSVATVHPLADRMRERGHGQIVLISSLSGLRGFPSTPAYSASKAAVRTYGKGLRGWLVKYGVKVNVVTMGFVESPMSERYVGAKPFSCSAGEAARKIRKGIERDRAEVIFPFILAVGIWSLGLLIEPVANWVLNKFFGCSVLPDNDSSLGNK</sequence>
<dbReference type="GO" id="GO:0016491">
    <property type="term" value="F:oxidoreductase activity"/>
    <property type="evidence" value="ECO:0007669"/>
    <property type="project" value="UniProtKB-KW"/>
</dbReference>
<dbReference type="SUPFAM" id="SSF51735">
    <property type="entry name" value="NAD(P)-binding Rossmann-fold domains"/>
    <property type="match status" value="1"/>
</dbReference>
<evidence type="ECO:0000313" key="5">
    <source>
        <dbReference type="EMBL" id="SOB60063.1"/>
    </source>
</evidence>
<evidence type="ECO:0000256" key="1">
    <source>
        <dbReference type="ARBA" id="ARBA00006484"/>
    </source>
</evidence>
<keyword evidence="3" id="KW-0812">Transmembrane</keyword>
<dbReference type="RefSeq" id="WP_097012840.1">
    <property type="nucleotide sequence ID" value="NZ_LT907975.1"/>
</dbReference>
<dbReference type="EMBL" id="LT907975">
    <property type="protein sequence ID" value="SOB60063.1"/>
    <property type="molecule type" value="Genomic_DNA"/>
</dbReference>
<evidence type="ECO:0000313" key="6">
    <source>
        <dbReference type="Proteomes" id="UP000219215"/>
    </source>
</evidence>
<dbReference type="InterPro" id="IPR057326">
    <property type="entry name" value="KR_dom"/>
</dbReference>
<dbReference type="GO" id="GO:0016020">
    <property type="term" value="C:membrane"/>
    <property type="evidence" value="ECO:0007669"/>
    <property type="project" value="TreeGrafter"/>
</dbReference>
<gene>
    <name evidence="5" type="ORF">DPRO_3151</name>
</gene>
<keyword evidence="3" id="KW-1133">Transmembrane helix</keyword>